<dbReference type="AlphaFoldDB" id="L1NCD4"/>
<evidence type="ECO:0000313" key="1">
    <source>
        <dbReference type="EMBL" id="EKY01028.1"/>
    </source>
</evidence>
<name>L1NCD4_9BACT</name>
<protein>
    <recommendedName>
        <fullName evidence="3">Toxin-antitoxin system, antitoxin component, Xre domain protein</fullName>
    </recommendedName>
</protein>
<dbReference type="STRING" id="1127699.HMPREF9151_01138"/>
<organism evidence="1 2">
    <name type="scientific">Hoylesella saccharolytica F0055</name>
    <dbReference type="NCBI Taxonomy" id="1127699"/>
    <lineage>
        <taxon>Bacteria</taxon>
        <taxon>Pseudomonadati</taxon>
        <taxon>Bacteroidota</taxon>
        <taxon>Bacteroidia</taxon>
        <taxon>Bacteroidales</taxon>
        <taxon>Prevotellaceae</taxon>
        <taxon>Hoylesella</taxon>
    </lineage>
</organism>
<dbReference type="RefSeq" id="WP_009162353.1">
    <property type="nucleotide sequence ID" value="NZ_KB290994.1"/>
</dbReference>
<accession>L1NCD4</accession>
<gene>
    <name evidence="1" type="ORF">HMPREF9151_01138</name>
</gene>
<dbReference type="EMBL" id="AMEP01000079">
    <property type="protein sequence ID" value="EKY01028.1"/>
    <property type="molecule type" value="Genomic_DNA"/>
</dbReference>
<sequence>MIRKELKALVKAVETKVGKSIPISSDFEKLAQIFSKYHISLQPLALKKVWTYVTGAEKPSTDVLDKLALFVGFQSWKDFQNALHGDDDGQTNYDV</sequence>
<keyword evidence="2" id="KW-1185">Reference proteome</keyword>
<evidence type="ECO:0008006" key="3">
    <source>
        <dbReference type="Google" id="ProtNLM"/>
    </source>
</evidence>
<dbReference type="HOGENOM" id="CLU_159985_0_0_10"/>
<dbReference type="PATRIC" id="fig|1127699.3.peg.1049"/>
<proteinExistence type="predicted"/>
<comment type="caution">
    <text evidence="1">The sequence shown here is derived from an EMBL/GenBank/DDBJ whole genome shotgun (WGS) entry which is preliminary data.</text>
</comment>
<dbReference type="Proteomes" id="UP000010433">
    <property type="component" value="Unassembled WGS sequence"/>
</dbReference>
<reference evidence="1 2" key="1">
    <citation type="submission" date="2012-05" db="EMBL/GenBank/DDBJ databases">
        <authorList>
            <person name="Weinstock G."/>
            <person name="Sodergren E."/>
            <person name="Lobos E.A."/>
            <person name="Fulton L."/>
            <person name="Fulton R."/>
            <person name="Courtney L."/>
            <person name="Fronick C."/>
            <person name="O'Laughlin M."/>
            <person name="Godfrey J."/>
            <person name="Wilson R.M."/>
            <person name="Miner T."/>
            <person name="Farmer C."/>
            <person name="Delehaunty K."/>
            <person name="Cordes M."/>
            <person name="Minx P."/>
            <person name="Tomlinson C."/>
            <person name="Chen J."/>
            <person name="Wollam A."/>
            <person name="Pepin K.H."/>
            <person name="Bhonagiri V."/>
            <person name="Zhang X."/>
            <person name="Suruliraj S."/>
            <person name="Warren W."/>
            <person name="Mitreva M."/>
            <person name="Mardis E.R."/>
            <person name="Wilson R.K."/>
        </authorList>
    </citation>
    <scope>NUCLEOTIDE SEQUENCE [LARGE SCALE GENOMIC DNA]</scope>
    <source>
        <strain evidence="1 2">F0055</strain>
    </source>
</reference>
<evidence type="ECO:0000313" key="2">
    <source>
        <dbReference type="Proteomes" id="UP000010433"/>
    </source>
</evidence>